<dbReference type="CDD" id="cd00093">
    <property type="entry name" value="HTH_XRE"/>
    <property type="match status" value="1"/>
</dbReference>
<dbReference type="Gene3D" id="1.10.260.40">
    <property type="entry name" value="lambda repressor-like DNA-binding domains"/>
    <property type="match status" value="1"/>
</dbReference>
<evidence type="ECO:0000313" key="3">
    <source>
        <dbReference type="Proteomes" id="UP000179441"/>
    </source>
</evidence>
<protein>
    <recommendedName>
        <fullName evidence="1">HTH cro/C1-type domain-containing protein</fullName>
    </recommendedName>
</protein>
<name>A0A1S1M2I1_MYCCH</name>
<dbReference type="InterPro" id="IPR001387">
    <property type="entry name" value="Cro/C1-type_HTH"/>
</dbReference>
<dbReference type="SMART" id="SM00530">
    <property type="entry name" value="HTH_XRE"/>
    <property type="match status" value="1"/>
</dbReference>
<proteinExistence type="predicted"/>
<dbReference type="RefSeq" id="WP_070952820.1">
    <property type="nucleotide sequence ID" value="NZ_MLIS01000004.1"/>
</dbReference>
<dbReference type="PROSITE" id="PS50943">
    <property type="entry name" value="HTH_CROC1"/>
    <property type="match status" value="1"/>
</dbReference>
<dbReference type="InterPro" id="IPR010982">
    <property type="entry name" value="Lambda_DNA-bd_dom_sf"/>
</dbReference>
<comment type="caution">
    <text evidence="2">The sequence shown here is derived from an EMBL/GenBank/DDBJ whole genome shotgun (WGS) entry which is preliminary data.</text>
</comment>
<gene>
    <name evidence="2" type="ORF">BKG84_24800</name>
</gene>
<dbReference type="Pfam" id="PF13560">
    <property type="entry name" value="HTH_31"/>
    <property type="match status" value="1"/>
</dbReference>
<dbReference type="Proteomes" id="UP000179441">
    <property type="component" value="Unassembled WGS sequence"/>
</dbReference>
<reference evidence="2 3" key="1">
    <citation type="submission" date="2016-10" db="EMBL/GenBank/DDBJ databases">
        <title>Evaluation of Human, Veterinary and Environmental Mycobacterium chelonae Isolates by Core Genome Phylogenomic Analysis, Targeted Gene Comparison, and Anti-microbial Susceptibility Patterns: A Tale of Mistaken Identities.</title>
        <authorList>
            <person name="Fogelson S.B."/>
            <person name="Camus A.C."/>
            <person name="Lorenz W."/>
            <person name="Vasireddy R."/>
            <person name="Vasireddy S."/>
            <person name="Smith T."/>
            <person name="Brown-Elliott B.A."/>
            <person name="Wallace R.J.Jr."/>
            <person name="Hasan N.A."/>
            <person name="Reischl U."/>
            <person name="Sanchez S."/>
        </authorList>
    </citation>
    <scope>NUCLEOTIDE SEQUENCE [LARGE SCALE GENOMIC DNA]</scope>
    <source>
        <strain evidence="2 3">15518</strain>
    </source>
</reference>
<evidence type="ECO:0000259" key="1">
    <source>
        <dbReference type="PROSITE" id="PS50943"/>
    </source>
</evidence>
<feature type="domain" description="HTH cro/C1-type" evidence="1">
    <location>
        <begin position="17"/>
        <end position="71"/>
    </location>
</feature>
<dbReference type="AlphaFoldDB" id="A0A1S1M2I1"/>
<sequence length="231" mass="25121">MVPTDRALAAQRIGKAIRDRRESKDLSQRELAKRAGLQSQWLGQIELGKAYPQKRTQIKLETVLEWSLGTLETVGETGEVPEAESAIPQETTDGMLGMAKVVIETSRQAASTLPDPQLDPPVYLAMAMNVVRTLTHAGALLTRGMRASAMGEAMKLVAEINKTKDAVMADIAASPAGTVGHRLYVWRRDSGVDLQTVSDMTGMSIDRLAELENAQPPTDNETRILTKIVGE</sequence>
<evidence type="ECO:0000313" key="2">
    <source>
        <dbReference type="EMBL" id="OHU76115.1"/>
    </source>
</evidence>
<keyword evidence="3" id="KW-1185">Reference proteome</keyword>
<dbReference type="EMBL" id="MLIS01000004">
    <property type="protein sequence ID" value="OHU76115.1"/>
    <property type="molecule type" value="Genomic_DNA"/>
</dbReference>
<accession>A0A1S1M2I1</accession>
<dbReference type="GO" id="GO:0003677">
    <property type="term" value="F:DNA binding"/>
    <property type="evidence" value="ECO:0007669"/>
    <property type="project" value="InterPro"/>
</dbReference>
<organism evidence="2 3">
    <name type="scientific">Mycobacteroides chelonae</name>
    <name type="common">Mycobacterium chelonae</name>
    <dbReference type="NCBI Taxonomy" id="1774"/>
    <lineage>
        <taxon>Bacteria</taxon>
        <taxon>Bacillati</taxon>
        <taxon>Actinomycetota</taxon>
        <taxon>Actinomycetes</taxon>
        <taxon>Mycobacteriales</taxon>
        <taxon>Mycobacteriaceae</taxon>
        <taxon>Mycobacteroides</taxon>
    </lineage>
</organism>
<dbReference type="SUPFAM" id="SSF47413">
    <property type="entry name" value="lambda repressor-like DNA-binding domains"/>
    <property type="match status" value="1"/>
</dbReference>